<evidence type="ECO:0000313" key="3">
    <source>
        <dbReference type="Proteomes" id="UP000545493"/>
    </source>
</evidence>
<comment type="caution">
    <text evidence="2">The sequence shown here is derived from an EMBL/GenBank/DDBJ whole genome shotgun (WGS) entry which is preliminary data.</text>
</comment>
<dbReference type="Pfam" id="PF01381">
    <property type="entry name" value="HTH_3"/>
    <property type="match status" value="1"/>
</dbReference>
<dbReference type="InterPro" id="IPR001387">
    <property type="entry name" value="Cro/C1-type_HTH"/>
</dbReference>
<dbReference type="Proteomes" id="UP000545493">
    <property type="component" value="Unassembled WGS sequence"/>
</dbReference>
<dbReference type="SMART" id="SM00530">
    <property type="entry name" value="HTH_XRE"/>
    <property type="match status" value="1"/>
</dbReference>
<evidence type="ECO:0000313" key="2">
    <source>
        <dbReference type="EMBL" id="NIJ09773.1"/>
    </source>
</evidence>
<dbReference type="InterPro" id="IPR010982">
    <property type="entry name" value="Lambda_DNA-bd_dom_sf"/>
</dbReference>
<dbReference type="RefSeq" id="WP_232285478.1">
    <property type="nucleotide sequence ID" value="NZ_JAAOYM010000001.1"/>
</dbReference>
<proteinExistence type="predicted"/>
<dbReference type="SUPFAM" id="SSF47413">
    <property type="entry name" value="lambda repressor-like DNA-binding domains"/>
    <property type="match status" value="1"/>
</dbReference>
<dbReference type="EMBL" id="JAAOYM010000001">
    <property type="protein sequence ID" value="NIJ09773.1"/>
    <property type="molecule type" value="Genomic_DNA"/>
</dbReference>
<dbReference type="PROSITE" id="PS50943">
    <property type="entry name" value="HTH_CROC1"/>
    <property type="match status" value="1"/>
</dbReference>
<dbReference type="CDD" id="cd00093">
    <property type="entry name" value="HTH_XRE"/>
    <property type="match status" value="1"/>
</dbReference>
<dbReference type="Gene3D" id="1.10.260.40">
    <property type="entry name" value="lambda repressor-like DNA-binding domains"/>
    <property type="match status" value="1"/>
</dbReference>
<name>A0A7X5ZNI5_9PSEU</name>
<evidence type="ECO:0000259" key="1">
    <source>
        <dbReference type="PROSITE" id="PS50943"/>
    </source>
</evidence>
<feature type="domain" description="HTH cro/C1-type" evidence="1">
    <location>
        <begin position="31"/>
        <end position="76"/>
    </location>
</feature>
<accession>A0A7X5ZNI5</accession>
<gene>
    <name evidence="2" type="ORF">FHU38_000117</name>
</gene>
<reference evidence="2 3" key="1">
    <citation type="submission" date="2020-03" db="EMBL/GenBank/DDBJ databases">
        <title>Sequencing the genomes of 1000 actinobacteria strains.</title>
        <authorList>
            <person name="Klenk H.-P."/>
        </authorList>
    </citation>
    <scope>NUCLEOTIDE SEQUENCE [LARGE SCALE GENOMIC DNA]</scope>
    <source>
        <strain evidence="2 3">DSM 45685</strain>
    </source>
</reference>
<dbReference type="GO" id="GO:0003677">
    <property type="term" value="F:DNA binding"/>
    <property type="evidence" value="ECO:0007669"/>
    <property type="project" value="InterPro"/>
</dbReference>
<organism evidence="2 3">
    <name type="scientific">Saccharomonospora amisosensis</name>
    <dbReference type="NCBI Taxonomy" id="1128677"/>
    <lineage>
        <taxon>Bacteria</taxon>
        <taxon>Bacillati</taxon>
        <taxon>Actinomycetota</taxon>
        <taxon>Actinomycetes</taxon>
        <taxon>Pseudonocardiales</taxon>
        <taxon>Pseudonocardiaceae</taxon>
        <taxon>Saccharomonospora</taxon>
    </lineage>
</organism>
<keyword evidence="3" id="KW-1185">Reference proteome</keyword>
<protein>
    <submittedName>
        <fullName evidence="2">Transcriptional regulator with XRE-family HTH domain</fullName>
    </submittedName>
</protein>
<dbReference type="AlphaFoldDB" id="A0A7X5ZNI5"/>
<sequence length="135" mass="15136">MATSEQRAGDTFAMKFDRLFSSVKREDGTQYSKAEVAEKIGVSKGYIYDLLKGKSEPSHGLVVKIAAFFGVELEFFNDSARGRELNRQHELLAKLGDNNVRRIAARASQLSPDKLRSVMEYIDFQAHRDTDDSSG</sequence>